<name>A0A1N7EMM1_9ACTN</name>
<dbReference type="STRING" id="1198245.SAMN05444858_12519"/>
<dbReference type="AlphaFoldDB" id="A0A1N7EMM1"/>
<dbReference type="PANTHER" id="PTHR30346:SF0">
    <property type="entry name" value="HCA OPERON TRANSCRIPTIONAL ACTIVATOR HCAR"/>
    <property type="match status" value="1"/>
</dbReference>
<dbReference type="GO" id="GO:0032993">
    <property type="term" value="C:protein-DNA complex"/>
    <property type="evidence" value="ECO:0007669"/>
    <property type="project" value="TreeGrafter"/>
</dbReference>
<dbReference type="SUPFAM" id="SSF46785">
    <property type="entry name" value="Winged helix' DNA-binding domain"/>
    <property type="match status" value="1"/>
</dbReference>
<dbReference type="InterPro" id="IPR036388">
    <property type="entry name" value="WH-like_DNA-bd_sf"/>
</dbReference>
<keyword evidence="4" id="KW-0804">Transcription</keyword>
<feature type="region of interest" description="Disordered" evidence="5">
    <location>
        <begin position="300"/>
        <end position="323"/>
    </location>
</feature>
<dbReference type="Gene3D" id="3.40.190.10">
    <property type="entry name" value="Periplasmic binding protein-like II"/>
    <property type="match status" value="2"/>
</dbReference>
<protein>
    <submittedName>
        <fullName evidence="7">DNA-binding transcriptional regulator, LysR family</fullName>
    </submittedName>
</protein>
<dbReference type="PANTHER" id="PTHR30346">
    <property type="entry name" value="TRANSCRIPTIONAL DUAL REGULATOR HCAR-RELATED"/>
    <property type="match status" value="1"/>
</dbReference>
<keyword evidence="8" id="KW-1185">Reference proteome</keyword>
<dbReference type="PRINTS" id="PR00039">
    <property type="entry name" value="HTHLYSR"/>
</dbReference>
<dbReference type="GO" id="GO:0003700">
    <property type="term" value="F:DNA-binding transcription factor activity"/>
    <property type="evidence" value="ECO:0007669"/>
    <property type="project" value="InterPro"/>
</dbReference>
<dbReference type="GO" id="GO:0003677">
    <property type="term" value="F:DNA binding"/>
    <property type="evidence" value="ECO:0007669"/>
    <property type="project" value="UniProtKB-KW"/>
</dbReference>
<dbReference type="PROSITE" id="PS50931">
    <property type="entry name" value="HTH_LYSR"/>
    <property type="match status" value="1"/>
</dbReference>
<evidence type="ECO:0000256" key="2">
    <source>
        <dbReference type="ARBA" id="ARBA00023015"/>
    </source>
</evidence>
<dbReference type="OrthoDB" id="570111at2"/>
<evidence type="ECO:0000313" key="8">
    <source>
        <dbReference type="Proteomes" id="UP000186004"/>
    </source>
</evidence>
<comment type="similarity">
    <text evidence="1">Belongs to the LysR transcriptional regulatory family.</text>
</comment>
<sequence length="323" mass="34325">MDLLAHLEAYVAVAEEASFSRAADRLYVAQPVLSRRIKTLEQRLGGELFDRSRRQITNTDFGVLLLPYAKDVLSRVDRLRKVATAARTSAPQTLGVPPDSDPTALARAIRAGAQRGVTIRVQELSAEQRASLLSDGSLAFALLRVPPETATHQVPLGLASAVAMSSSSGSRPMHLESLRPRRGAGNVSSPAILLTSEDQVGFAAERFDKAIARAGLPPARVRRVAATATAVAETLAGHAVLLCTKPFARRHDLAWTPLADSALHRGYEFAVASRVSNREDSVLDWLEPLVADAIGAVGRPSDKPAAAGSGSNAPAPQIRSTAR</sequence>
<proteinExistence type="inferred from homology"/>
<gene>
    <name evidence="7" type="ORF">SAMN05444858_12519</name>
</gene>
<dbReference type="FunFam" id="1.10.10.10:FF:000001">
    <property type="entry name" value="LysR family transcriptional regulator"/>
    <property type="match status" value="1"/>
</dbReference>
<dbReference type="EMBL" id="FTNF01000025">
    <property type="protein sequence ID" value="SIR89310.1"/>
    <property type="molecule type" value="Genomic_DNA"/>
</dbReference>
<dbReference type="Gene3D" id="1.10.10.10">
    <property type="entry name" value="Winged helix-like DNA-binding domain superfamily/Winged helix DNA-binding domain"/>
    <property type="match status" value="1"/>
</dbReference>
<evidence type="ECO:0000256" key="4">
    <source>
        <dbReference type="ARBA" id="ARBA00023163"/>
    </source>
</evidence>
<evidence type="ECO:0000259" key="6">
    <source>
        <dbReference type="PROSITE" id="PS50931"/>
    </source>
</evidence>
<evidence type="ECO:0000256" key="3">
    <source>
        <dbReference type="ARBA" id="ARBA00023125"/>
    </source>
</evidence>
<feature type="compositionally biased region" description="Low complexity" evidence="5">
    <location>
        <begin position="304"/>
        <end position="316"/>
    </location>
</feature>
<evidence type="ECO:0000256" key="1">
    <source>
        <dbReference type="ARBA" id="ARBA00009437"/>
    </source>
</evidence>
<dbReference type="SUPFAM" id="SSF53850">
    <property type="entry name" value="Periplasmic binding protein-like II"/>
    <property type="match status" value="1"/>
</dbReference>
<dbReference type="RefSeq" id="WP_076473497.1">
    <property type="nucleotide sequence ID" value="NZ_FTNF01000025.1"/>
</dbReference>
<dbReference type="InterPro" id="IPR036390">
    <property type="entry name" value="WH_DNA-bd_sf"/>
</dbReference>
<keyword evidence="2" id="KW-0805">Transcription regulation</keyword>
<evidence type="ECO:0000313" key="7">
    <source>
        <dbReference type="EMBL" id="SIR89310.1"/>
    </source>
</evidence>
<dbReference type="InterPro" id="IPR000847">
    <property type="entry name" value="LysR_HTH_N"/>
</dbReference>
<keyword evidence="3 7" id="KW-0238">DNA-binding</keyword>
<dbReference type="Proteomes" id="UP000186004">
    <property type="component" value="Unassembled WGS sequence"/>
</dbReference>
<evidence type="ECO:0000256" key="5">
    <source>
        <dbReference type="SAM" id="MobiDB-lite"/>
    </source>
</evidence>
<accession>A0A1N7EMM1</accession>
<feature type="domain" description="HTH lysR-type" evidence="6">
    <location>
        <begin position="1"/>
        <end position="59"/>
    </location>
</feature>
<reference evidence="7 8" key="1">
    <citation type="submission" date="2017-01" db="EMBL/GenBank/DDBJ databases">
        <authorList>
            <person name="Mah S.A."/>
            <person name="Swanson W.J."/>
            <person name="Moy G.W."/>
            <person name="Vacquier V.D."/>
        </authorList>
    </citation>
    <scope>NUCLEOTIDE SEQUENCE [LARGE SCALE GENOMIC DNA]</scope>
    <source>
        <strain evidence="7 8">DSM 45758</strain>
    </source>
</reference>
<organism evidence="7 8">
    <name type="scientific">Micromonospora avicenniae</name>
    <dbReference type="NCBI Taxonomy" id="1198245"/>
    <lineage>
        <taxon>Bacteria</taxon>
        <taxon>Bacillati</taxon>
        <taxon>Actinomycetota</taxon>
        <taxon>Actinomycetes</taxon>
        <taxon>Micromonosporales</taxon>
        <taxon>Micromonosporaceae</taxon>
        <taxon>Micromonospora</taxon>
    </lineage>
</organism>
<dbReference type="Pfam" id="PF00126">
    <property type="entry name" value="HTH_1"/>
    <property type="match status" value="1"/>
</dbReference>